<evidence type="ECO:0000256" key="1">
    <source>
        <dbReference type="SAM" id="MobiDB-lite"/>
    </source>
</evidence>
<feature type="non-terminal residue" evidence="2">
    <location>
        <position position="132"/>
    </location>
</feature>
<evidence type="ECO:0000313" key="2">
    <source>
        <dbReference type="EMBL" id="CEK59092.1"/>
    </source>
</evidence>
<feature type="compositionally biased region" description="Polar residues" evidence="1">
    <location>
        <begin position="29"/>
        <end position="41"/>
    </location>
</feature>
<feature type="compositionally biased region" description="Polar residues" evidence="1">
    <location>
        <begin position="83"/>
        <end position="98"/>
    </location>
</feature>
<feature type="compositionally biased region" description="Basic and acidic residues" evidence="1">
    <location>
        <begin position="121"/>
        <end position="132"/>
    </location>
</feature>
<feature type="compositionally biased region" description="Basic and acidic residues" evidence="1">
    <location>
        <begin position="42"/>
        <end position="53"/>
    </location>
</feature>
<sequence length="132" mass="14682">TIKRRQLLSKCELKPNAADKPQEERRSDTPSIIEQVTNKSDTGSKRLSREQSRSCETSLSGSSRSNEKECSKSPRIRKHDNQTEQSSGHSTTRLPSPSSHEDEVQKSHSAETIVPATIEAPSDHEKGRSSNQ</sequence>
<dbReference type="EMBL" id="HACG01012227">
    <property type="protein sequence ID" value="CEK59092.1"/>
    <property type="molecule type" value="Transcribed_RNA"/>
</dbReference>
<feature type="compositionally biased region" description="Basic and acidic residues" evidence="1">
    <location>
        <begin position="99"/>
        <end position="109"/>
    </location>
</feature>
<feature type="non-terminal residue" evidence="2">
    <location>
        <position position="1"/>
    </location>
</feature>
<protein>
    <submittedName>
        <fullName evidence="2">Uncharacterized protein</fullName>
    </submittedName>
</protein>
<feature type="compositionally biased region" description="Polar residues" evidence="1">
    <location>
        <begin position="54"/>
        <end position="64"/>
    </location>
</feature>
<reference evidence="2" key="1">
    <citation type="submission" date="2014-12" db="EMBL/GenBank/DDBJ databases">
        <title>Insight into the proteome of Arion vulgaris.</title>
        <authorList>
            <person name="Aradska J."/>
            <person name="Bulat T."/>
            <person name="Smidak R."/>
            <person name="Sarate P."/>
            <person name="Gangsoo J."/>
            <person name="Sialana F."/>
            <person name="Bilban M."/>
            <person name="Lubec G."/>
        </authorList>
    </citation>
    <scope>NUCLEOTIDE SEQUENCE</scope>
    <source>
        <tissue evidence="2">Skin</tissue>
    </source>
</reference>
<name>A0A0B6YSJ1_9EUPU</name>
<feature type="region of interest" description="Disordered" evidence="1">
    <location>
        <begin position="1"/>
        <end position="132"/>
    </location>
</feature>
<accession>A0A0B6YSJ1</accession>
<organism evidence="2">
    <name type="scientific">Arion vulgaris</name>
    <dbReference type="NCBI Taxonomy" id="1028688"/>
    <lineage>
        <taxon>Eukaryota</taxon>
        <taxon>Metazoa</taxon>
        <taxon>Spiralia</taxon>
        <taxon>Lophotrochozoa</taxon>
        <taxon>Mollusca</taxon>
        <taxon>Gastropoda</taxon>
        <taxon>Heterobranchia</taxon>
        <taxon>Euthyneura</taxon>
        <taxon>Panpulmonata</taxon>
        <taxon>Eupulmonata</taxon>
        <taxon>Stylommatophora</taxon>
        <taxon>Helicina</taxon>
        <taxon>Arionoidea</taxon>
        <taxon>Arionidae</taxon>
        <taxon>Arion</taxon>
    </lineage>
</organism>
<proteinExistence type="predicted"/>
<gene>
    <name evidence="2" type="primary">ORF35168</name>
</gene>
<dbReference type="AlphaFoldDB" id="A0A0B6YSJ1"/>